<dbReference type="Proteomes" id="UP000295058">
    <property type="component" value="Unassembled WGS sequence"/>
</dbReference>
<dbReference type="Gene3D" id="1.10.760.10">
    <property type="entry name" value="Cytochrome c-like domain"/>
    <property type="match status" value="1"/>
</dbReference>
<organism evidence="7 9">
    <name type="scientific">Oceanimonas baumannii</name>
    <dbReference type="NCBI Taxonomy" id="129578"/>
    <lineage>
        <taxon>Bacteria</taxon>
        <taxon>Pseudomonadati</taxon>
        <taxon>Pseudomonadota</taxon>
        <taxon>Gammaproteobacteria</taxon>
        <taxon>Aeromonadales</taxon>
        <taxon>Aeromonadaceae</taxon>
        <taxon>Oceanimonas</taxon>
    </lineage>
</organism>
<dbReference type="InterPro" id="IPR009056">
    <property type="entry name" value="Cyt_c-like_dom"/>
</dbReference>
<dbReference type="GO" id="GO:0009055">
    <property type="term" value="F:electron transfer activity"/>
    <property type="evidence" value="ECO:0007669"/>
    <property type="project" value="InterPro"/>
</dbReference>
<sequence length="137" mass="15080">MSKSSDSSRWVLWLAGAVALVLLAMIAGHFLMGGSQMWGGMPHDRALSAQGQAAYGEYCASCHGAELKGTHQGPPFIHKVYEPSHHGDEAFYRAAANGVRAHHWRFGDMPPVEGISRDELSYIIGYVREQQRRNGID</sequence>
<evidence type="ECO:0000313" key="8">
    <source>
        <dbReference type="EMBL" id="TDW56369.1"/>
    </source>
</evidence>
<dbReference type="InterPro" id="IPR036909">
    <property type="entry name" value="Cyt_c-like_dom_sf"/>
</dbReference>
<reference evidence="7 9" key="1">
    <citation type="submission" date="2017-08" db="EMBL/GenBank/DDBJ databases">
        <title>Draft Genome Sequence of the Marine Bacterium Oceanimonas baumannii ATCC 700832.</title>
        <authorList>
            <person name="Mcclelland W.D."/>
            <person name="Brennan M.A."/>
            <person name="Trachtenberg A.M."/>
            <person name="Maclea K.S."/>
        </authorList>
    </citation>
    <scope>NUCLEOTIDE SEQUENCE [LARGE SCALE GENOMIC DNA]</scope>
    <source>
        <strain evidence="7 9">ATCC 700832</strain>
    </source>
</reference>
<protein>
    <submittedName>
        <fullName evidence="7 8">Cytochrome C</fullName>
    </submittedName>
</protein>
<name>A0A235CAI1_9GAMM</name>
<evidence type="ECO:0000256" key="1">
    <source>
        <dbReference type="ARBA" id="ARBA00022617"/>
    </source>
</evidence>
<keyword evidence="3 4" id="KW-0408">Iron</keyword>
<dbReference type="Pfam" id="PF00034">
    <property type="entry name" value="Cytochrom_C"/>
    <property type="match status" value="1"/>
</dbReference>
<evidence type="ECO:0000256" key="4">
    <source>
        <dbReference type="PROSITE-ProRule" id="PRU00433"/>
    </source>
</evidence>
<feature type="domain" description="Cytochrome c" evidence="6">
    <location>
        <begin position="46"/>
        <end position="131"/>
    </location>
</feature>
<evidence type="ECO:0000313" key="7">
    <source>
        <dbReference type="EMBL" id="OYD21409.1"/>
    </source>
</evidence>
<dbReference type="Proteomes" id="UP000243640">
    <property type="component" value="Unassembled WGS sequence"/>
</dbReference>
<feature type="transmembrane region" description="Helical" evidence="5">
    <location>
        <begin position="12"/>
        <end position="32"/>
    </location>
</feature>
<dbReference type="OrthoDB" id="9779283at2"/>
<dbReference type="GO" id="GO:0020037">
    <property type="term" value="F:heme binding"/>
    <property type="evidence" value="ECO:0007669"/>
    <property type="project" value="InterPro"/>
</dbReference>
<keyword evidence="2 4" id="KW-0479">Metal-binding</keyword>
<keyword evidence="5" id="KW-0812">Transmembrane</keyword>
<evidence type="ECO:0000256" key="5">
    <source>
        <dbReference type="SAM" id="Phobius"/>
    </source>
</evidence>
<comment type="caution">
    <text evidence="7">The sequence shown here is derived from an EMBL/GenBank/DDBJ whole genome shotgun (WGS) entry which is preliminary data.</text>
</comment>
<accession>A0A235CAI1</accession>
<keyword evidence="5" id="KW-1133">Transmembrane helix</keyword>
<dbReference type="AlphaFoldDB" id="A0A235CAI1"/>
<evidence type="ECO:0000256" key="3">
    <source>
        <dbReference type="ARBA" id="ARBA00023004"/>
    </source>
</evidence>
<evidence type="ECO:0000259" key="6">
    <source>
        <dbReference type="PROSITE" id="PS51007"/>
    </source>
</evidence>
<keyword evidence="5" id="KW-0472">Membrane</keyword>
<dbReference type="SUPFAM" id="SSF46626">
    <property type="entry name" value="Cytochrome c"/>
    <property type="match status" value="1"/>
</dbReference>
<evidence type="ECO:0000256" key="2">
    <source>
        <dbReference type="ARBA" id="ARBA00022723"/>
    </source>
</evidence>
<gene>
    <name evidence="7" type="ORF">B6S09_15915</name>
    <name evidence="8" type="ORF">LY04_02991</name>
</gene>
<keyword evidence="10" id="KW-1185">Reference proteome</keyword>
<dbReference type="PROSITE" id="PS51007">
    <property type="entry name" value="CYTC"/>
    <property type="match status" value="1"/>
</dbReference>
<evidence type="ECO:0000313" key="10">
    <source>
        <dbReference type="Proteomes" id="UP000295058"/>
    </source>
</evidence>
<dbReference type="EMBL" id="SODO01000014">
    <property type="protein sequence ID" value="TDW56369.1"/>
    <property type="molecule type" value="Genomic_DNA"/>
</dbReference>
<dbReference type="EMBL" id="NQJF01000015">
    <property type="protein sequence ID" value="OYD21409.1"/>
    <property type="molecule type" value="Genomic_DNA"/>
</dbReference>
<proteinExistence type="predicted"/>
<reference evidence="8 10" key="2">
    <citation type="submission" date="2019-03" db="EMBL/GenBank/DDBJ databases">
        <title>Genomic Encyclopedia of Archaeal and Bacterial Type Strains, Phase II (KMG-II): from individual species to whole genera.</title>
        <authorList>
            <person name="Goeker M."/>
        </authorList>
    </citation>
    <scope>NUCLEOTIDE SEQUENCE [LARGE SCALE GENOMIC DNA]</scope>
    <source>
        <strain evidence="8 10">DSM 15594</strain>
    </source>
</reference>
<evidence type="ECO:0000313" key="9">
    <source>
        <dbReference type="Proteomes" id="UP000243640"/>
    </source>
</evidence>
<dbReference type="GO" id="GO:0046872">
    <property type="term" value="F:metal ion binding"/>
    <property type="evidence" value="ECO:0007669"/>
    <property type="project" value="UniProtKB-KW"/>
</dbReference>
<dbReference type="RefSeq" id="WP_094279480.1">
    <property type="nucleotide sequence ID" value="NZ_NQJF01000015.1"/>
</dbReference>
<keyword evidence="1 4" id="KW-0349">Heme</keyword>